<evidence type="ECO:0000256" key="1">
    <source>
        <dbReference type="SAM" id="Phobius"/>
    </source>
</evidence>
<feature type="transmembrane region" description="Helical" evidence="1">
    <location>
        <begin position="235"/>
        <end position="256"/>
    </location>
</feature>
<feature type="transmembrane region" description="Helical" evidence="1">
    <location>
        <begin position="94"/>
        <end position="112"/>
    </location>
</feature>
<keyword evidence="3" id="KW-1185">Reference proteome</keyword>
<feature type="transmembrane region" description="Helical" evidence="1">
    <location>
        <begin position="62"/>
        <end position="82"/>
    </location>
</feature>
<feature type="transmembrane region" description="Helical" evidence="1">
    <location>
        <begin position="171"/>
        <end position="190"/>
    </location>
</feature>
<feature type="transmembrane region" description="Helical" evidence="1">
    <location>
        <begin position="262"/>
        <end position="290"/>
    </location>
</feature>
<feature type="transmembrane region" description="Helical" evidence="1">
    <location>
        <begin position="29"/>
        <end position="50"/>
    </location>
</feature>
<name>A0ABW9XPE2_9BACL</name>
<reference evidence="2 3" key="1">
    <citation type="submission" date="2020-01" db="EMBL/GenBank/DDBJ databases">
        <title>Paenibacillus soybeanensis sp. nov. isolated from the nodules of soybean (Glycine max(L.) Merr).</title>
        <authorList>
            <person name="Wang H."/>
        </authorList>
    </citation>
    <scope>NUCLEOTIDE SEQUENCE [LARGE SCALE GENOMIC DNA]</scope>
    <source>
        <strain evidence="2 3">T1</strain>
    </source>
</reference>
<keyword evidence="1" id="KW-0812">Transmembrane</keyword>
<gene>
    <name evidence="2" type="ORF">GT019_11500</name>
</gene>
<feature type="transmembrane region" description="Helical" evidence="1">
    <location>
        <begin position="132"/>
        <end position="150"/>
    </location>
</feature>
<dbReference type="EMBL" id="JAAAMV010000007">
    <property type="protein sequence ID" value="NBD24497.1"/>
    <property type="molecule type" value="Genomic_DNA"/>
</dbReference>
<feature type="transmembrane region" description="Helical" evidence="1">
    <location>
        <begin position="202"/>
        <end position="223"/>
    </location>
</feature>
<comment type="caution">
    <text evidence="2">The sequence shown here is derived from an EMBL/GenBank/DDBJ whole genome shotgun (WGS) entry which is preliminary data.</text>
</comment>
<keyword evidence="1" id="KW-1133">Transmembrane helix</keyword>
<organism evidence="2 3">
    <name type="scientific">Paenibacillus glycinis</name>
    <dbReference type="NCBI Taxonomy" id="2697035"/>
    <lineage>
        <taxon>Bacteria</taxon>
        <taxon>Bacillati</taxon>
        <taxon>Bacillota</taxon>
        <taxon>Bacilli</taxon>
        <taxon>Bacillales</taxon>
        <taxon>Paenibacillaceae</taxon>
        <taxon>Paenibacillus</taxon>
    </lineage>
</organism>
<protein>
    <submittedName>
        <fullName evidence="2">Uncharacterized protein</fullName>
    </submittedName>
</protein>
<accession>A0ABW9XPE2</accession>
<evidence type="ECO:0000313" key="2">
    <source>
        <dbReference type="EMBL" id="NBD24497.1"/>
    </source>
</evidence>
<evidence type="ECO:0000313" key="3">
    <source>
        <dbReference type="Proteomes" id="UP000665561"/>
    </source>
</evidence>
<dbReference type="Proteomes" id="UP000665561">
    <property type="component" value="Unassembled WGS sequence"/>
</dbReference>
<keyword evidence="1" id="KW-0472">Membrane</keyword>
<proteinExistence type="predicted"/>
<sequence length="306" mass="33031">MNVVSVPRFESAHNKDASEKVGFFAGEKWMVLTGLLGFLLAGLCGVWWMLYGGPVGPDGDVSHAFSFDAALGLFLLSTAAIVPFSRMGAKARAVFRWSYIALALYSYFAETVQNFRGVNPRFVDGGTSFDEAVGNIFTFVALFLVLYYLFLASQYFRPKASRLHPELSVGIRYAMVAVVVSFSAGIWISMNQGRIVGTDGNIIWLHGLGFHALQVMPIVAWLTARASRNGKTSRAFIHITGISFLLGLLAIGWQTYLGHSVLAWSALPLAAAGCFLISFASGVGALRAALKVPTAGSARRSDPQGM</sequence>